<keyword evidence="3" id="KW-1185">Reference proteome</keyword>
<proteinExistence type="predicted"/>
<dbReference type="PANTHER" id="PTHR17630:SF44">
    <property type="entry name" value="PROTEIN AIM2"/>
    <property type="match status" value="1"/>
</dbReference>
<feature type="domain" description="Dienelactone hydrolase" evidence="1">
    <location>
        <begin position="90"/>
        <end position="307"/>
    </location>
</feature>
<sequence>MRTKSTGNIYTSNSCKVKEKKFGTLQASQGFHILDSMTTNRVLAGPLGDCCFDPGFKHEGTPASTKITIAGVPTYLSEPPKSQEGSGDDPPKVFIFLADVNGASWPNNLLLMDTFAQYGFTVLAVDYFLGDGVYLHTESDFDRDKWKDDMHTLARGIMPGWWEAVKKEYGREAKYCVAGYCFGAPYTMQLAADDVVVAAALAHPAFLNEDHFRNIKSKFYFSQSDPLLLKSLLEPLLLSCAETDHTFPTESRRIAEDILISNKANYYFQVFSGVVHGFANRGDPSIPDYRWAKEQSAQGISQWFHRFLDVSLAKPQGD</sequence>
<dbReference type="Proteomes" id="UP000518752">
    <property type="component" value="Unassembled WGS sequence"/>
</dbReference>
<accession>A0A8H5M804</accession>
<protein>
    <recommendedName>
        <fullName evidence="1">Dienelactone hydrolase domain-containing protein</fullName>
    </recommendedName>
</protein>
<evidence type="ECO:0000313" key="2">
    <source>
        <dbReference type="EMBL" id="KAF5384635.1"/>
    </source>
</evidence>
<dbReference type="InterPro" id="IPR029058">
    <property type="entry name" value="AB_hydrolase_fold"/>
</dbReference>
<comment type="caution">
    <text evidence="2">The sequence shown here is derived from an EMBL/GenBank/DDBJ whole genome shotgun (WGS) entry which is preliminary data.</text>
</comment>
<evidence type="ECO:0000313" key="3">
    <source>
        <dbReference type="Proteomes" id="UP000518752"/>
    </source>
</evidence>
<evidence type="ECO:0000259" key="1">
    <source>
        <dbReference type="Pfam" id="PF01738"/>
    </source>
</evidence>
<dbReference type="EMBL" id="JAACJN010000042">
    <property type="protein sequence ID" value="KAF5384635.1"/>
    <property type="molecule type" value="Genomic_DNA"/>
</dbReference>
<dbReference type="OrthoDB" id="1393670at2759"/>
<dbReference type="AlphaFoldDB" id="A0A8H5M804"/>
<reference evidence="2 3" key="1">
    <citation type="journal article" date="2020" name="ISME J.">
        <title>Uncovering the hidden diversity of litter-decomposition mechanisms in mushroom-forming fungi.</title>
        <authorList>
            <person name="Floudas D."/>
            <person name="Bentzer J."/>
            <person name="Ahren D."/>
            <person name="Johansson T."/>
            <person name="Persson P."/>
            <person name="Tunlid A."/>
        </authorList>
    </citation>
    <scope>NUCLEOTIDE SEQUENCE [LARGE SCALE GENOMIC DNA]</scope>
    <source>
        <strain evidence="2 3">CBS 406.79</strain>
    </source>
</reference>
<dbReference type="InterPro" id="IPR002925">
    <property type="entry name" value="Dienelactn_hydro"/>
</dbReference>
<dbReference type="PANTHER" id="PTHR17630">
    <property type="entry name" value="DIENELACTONE HYDROLASE"/>
    <property type="match status" value="1"/>
</dbReference>
<dbReference type="GO" id="GO:0016787">
    <property type="term" value="F:hydrolase activity"/>
    <property type="evidence" value="ECO:0007669"/>
    <property type="project" value="InterPro"/>
</dbReference>
<dbReference type="Gene3D" id="3.40.50.1820">
    <property type="entry name" value="alpha/beta hydrolase"/>
    <property type="match status" value="1"/>
</dbReference>
<organism evidence="2 3">
    <name type="scientific">Collybiopsis confluens</name>
    <dbReference type="NCBI Taxonomy" id="2823264"/>
    <lineage>
        <taxon>Eukaryota</taxon>
        <taxon>Fungi</taxon>
        <taxon>Dikarya</taxon>
        <taxon>Basidiomycota</taxon>
        <taxon>Agaricomycotina</taxon>
        <taxon>Agaricomycetes</taxon>
        <taxon>Agaricomycetidae</taxon>
        <taxon>Agaricales</taxon>
        <taxon>Marasmiineae</taxon>
        <taxon>Omphalotaceae</taxon>
        <taxon>Collybiopsis</taxon>
    </lineage>
</organism>
<name>A0A8H5M804_9AGAR</name>
<dbReference type="Pfam" id="PF01738">
    <property type="entry name" value="DLH"/>
    <property type="match status" value="1"/>
</dbReference>
<gene>
    <name evidence="2" type="ORF">D9757_007499</name>
</gene>
<dbReference type="SUPFAM" id="SSF53474">
    <property type="entry name" value="alpha/beta-Hydrolases"/>
    <property type="match status" value="1"/>
</dbReference>